<sequence>MVFQTQQPGEVWKCLTKPELIELWLMKSDFKPVKGQKFTFTFAPKPGSKYEGIVQCEVLEVKPFTKLSYSWNGRTHDKSRNFNSTVVWTITPKDGGTELHLLHNGLEVIEDILNHTDGCLTS</sequence>
<dbReference type="SUPFAM" id="SSF55961">
    <property type="entry name" value="Bet v1-like"/>
    <property type="match status" value="1"/>
</dbReference>
<protein>
    <submittedName>
        <fullName evidence="3">Activator of Hsp90 ATPase homolog 1-like protein</fullName>
    </submittedName>
</protein>
<evidence type="ECO:0000313" key="4">
    <source>
        <dbReference type="Proteomes" id="UP000199537"/>
    </source>
</evidence>
<evidence type="ECO:0000313" key="3">
    <source>
        <dbReference type="EMBL" id="SFV33370.1"/>
    </source>
</evidence>
<dbReference type="OrthoDB" id="2355173at2"/>
<proteinExistence type="inferred from homology"/>
<dbReference type="STRING" id="1393122.SAMN05660895_1665"/>
<dbReference type="AlphaFoldDB" id="A0A1I7NFF6"/>
<dbReference type="EMBL" id="FPCJ01000001">
    <property type="protein sequence ID" value="SFV33370.1"/>
    <property type="molecule type" value="Genomic_DNA"/>
</dbReference>
<evidence type="ECO:0000256" key="1">
    <source>
        <dbReference type="ARBA" id="ARBA00006817"/>
    </source>
</evidence>
<evidence type="ECO:0000259" key="2">
    <source>
        <dbReference type="Pfam" id="PF08327"/>
    </source>
</evidence>
<dbReference type="InterPro" id="IPR023393">
    <property type="entry name" value="START-like_dom_sf"/>
</dbReference>
<organism evidence="3 4">
    <name type="scientific">Thermoflavifilum thermophilum</name>
    <dbReference type="NCBI Taxonomy" id="1393122"/>
    <lineage>
        <taxon>Bacteria</taxon>
        <taxon>Pseudomonadati</taxon>
        <taxon>Bacteroidota</taxon>
        <taxon>Chitinophagia</taxon>
        <taxon>Chitinophagales</taxon>
        <taxon>Chitinophagaceae</taxon>
        <taxon>Thermoflavifilum</taxon>
    </lineage>
</organism>
<name>A0A1I7NFF6_9BACT</name>
<accession>A0A1I7NFF6</accession>
<feature type="domain" description="Activator of Hsp90 ATPase homologue 1/2-like C-terminal" evidence="2">
    <location>
        <begin position="8"/>
        <end position="113"/>
    </location>
</feature>
<comment type="similarity">
    <text evidence="1">Belongs to the AHA1 family.</text>
</comment>
<dbReference type="CDD" id="cd07814">
    <property type="entry name" value="SRPBCC_CalC_Aha1-like"/>
    <property type="match status" value="1"/>
</dbReference>
<dbReference type="InterPro" id="IPR013538">
    <property type="entry name" value="ASHA1/2-like_C"/>
</dbReference>
<dbReference type="RefSeq" id="WP_092459731.1">
    <property type="nucleotide sequence ID" value="NZ_FPCJ01000001.1"/>
</dbReference>
<dbReference type="Proteomes" id="UP000199537">
    <property type="component" value="Unassembled WGS sequence"/>
</dbReference>
<keyword evidence="4" id="KW-1185">Reference proteome</keyword>
<gene>
    <name evidence="3" type="ORF">SAMN05660895_1665</name>
</gene>
<reference evidence="4" key="1">
    <citation type="submission" date="2016-10" db="EMBL/GenBank/DDBJ databases">
        <authorList>
            <person name="Varghese N."/>
            <person name="Submissions S."/>
        </authorList>
    </citation>
    <scope>NUCLEOTIDE SEQUENCE [LARGE SCALE GENOMIC DNA]</scope>
    <source>
        <strain evidence="4">DSM 14807</strain>
    </source>
</reference>
<dbReference type="Pfam" id="PF08327">
    <property type="entry name" value="AHSA1"/>
    <property type="match status" value="1"/>
</dbReference>
<dbReference type="Gene3D" id="3.30.530.20">
    <property type="match status" value="1"/>
</dbReference>